<protein>
    <submittedName>
        <fullName evidence="1">Uncharacterized protein</fullName>
    </submittedName>
</protein>
<dbReference type="AlphaFoldDB" id="A0A644ZMT6"/>
<reference evidence="1" key="1">
    <citation type="submission" date="2019-08" db="EMBL/GenBank/DDBJ databases">
        <authorList>
            <person name="Kucharzyk K."/>
            <person name="Murdoch R.W."/>
            <person name="Higgins S."/>
            <person name="Loffler F."/>
        </authorList>
    </citation>
    <scope>NUCLEOTIDE SEQUENCE</scope>
</reference>
<proteinExistence type="predicted"/>
<accession>A0A644ZMT6</accession>
<dbReference type="EMBL" id="VSSQ01009618">
    <property type="protein sequence ID" value="MPM42142.1"/>
    <property type="molecule type" value="Genomic_DNA"/>
</dbReference>
<organism evidence="1">
    <name type="scientific">bioreactor metagenome</name>
    <dbReference type="NCBI Taxonomy" id="1076179"/>
    <lineage>
        <taxon>unclassified sequences</taxon>
        <taxon>metagenomes</taxon>
        <taxon>ecological metagenomes</taxon>
    </lineage>
</organism>
<gene>
    <name evidence="1" type="ORF">SDC9_88804</name>
</gene>
<name>A0A644ZMT6_9ZZZZ</name>
<sequence length="57" mass="6197">MDQPGPSVLNIGIRVGRNPELTRKGLLGKTVCQSGTFDTFSDLVAVHKTNIIQQVVF</sequence>
<evidence type="ECO:0000313" key="1">
    <source>
        <dbReference type="EMBL" id="MPM42142.1"/>
    </source>
</evidence>
<comment type="caution">
    <text evidence="1">The sequence shown here is derived from an EMBL/GenBank/DDBJ whole genome shotgun (WGS) entry which is preliminary data.</text>
</comment>